<sequence length="75" mass="8376">MLTKAQSEVAEVLSGKPSICRSCRYAIQPDIKRVYERLVARGKHAKVAIVAAMRKLIVLANALIRDDRIWTPKSA</sequence>
<accession>A0A963Z8P1</accession>
<keyword evidence="2" id="KW-1185">Reference proteome</keyword>
<evidence type="ECO:0008006" key="3">
    <source>
        <dbReference type="Google" id="ProtNLM"/>
    </source>
</evidence>
<dbReference type="RefSeq" id="WP_227310867.1">
    <property type="nucleotide sequence ID" value="NZ_JAESVA010000037.1"/>
</dbReference>
<organism evidence="1 2">
    <name type="scientific">Acidisoma cellulosilyticum</name>
    <dbReference type="NCBI Taxonomy" id="2802395"/>
    <lineage>
        <taxon>Bacteria</taxon>
        <taxon>Pseudomonadati</taxon>
        <taxon>Pseudomonadota</taxon>
        <taxon>Alphaproteobacteria</taxon>
        <taxon>Acetobacterales</taxon>
        <taxon>Acidocellaceae</taxon>
        <taxon>Acidisoma</taxon>
    </lineage>
</organism>
<comment type="caution">
    <text evidence="1">The sequence shown here is derived from an EMBL/GenBank/DDBJ whole genome shotgun (WGS) entry which is preliminary data.</text>
</comment>
<protein>
    <recommendedName>
        <fullName evidence="3">Transposase</fullName>
    </recommendedName>
</protein>
<name>A0A963Z8P1_9PROT</name>
<proteinExistence type="predicted"/>
<reference evidence="1 2" key="1">
    <citation type="journal article" date="2021" name="Microorganisms">
        <title>Acidisoma silvae sp. nov. and Acidisomacellulosilytica sp. nov., Two Acidophilic Bacteria Isolated from Decaying Wood, Hydrolyzing Cellulose and Producing Poly-3-hydroxybutyrate.</title>
        <authorList>
            <person name="Mieszkin S."/>
            <person name="Pouder E."/>
            <person name="Uroz S."/>
            <person name="Simon-Colin C."/>
            <person name="Alain K."/>
        </authorList>
    </citation>
    <scope>NUCLEOTIDE SEQUENCE [LARGE SCALE GENOMIC DNA]</scope>
    <source>
        <strain evidence="1 2">HW T5.17</strain>
    </source>
</reference>
<evidence type="ECO:0000313" key="2">
    <source>
        <dbReference type="Proteomes" id="UP000721844"/>
    </source>
</evidence>
<gene>
    <name evidence="1" type="ORF">ACELLULO517_28265</name>
</gene>
<dbReference type="AlphaFoldDB" id="A0A963Z8P1"/>
<evidence type="ECO:0000313" key="1">
    <source>
        <dbReference type="EMBL" id="MCB8884135.1"/>
    </source>
</evidence>
<dbReference type="EMBL" id="JAESVA010000037">
    <property type="protein sequence ID" value="MCB8884135.1"/>
    <property type="molecule type" value="Genomic_DNA"/>
</dbReference>
<dbReference type="Proteomes" id="UP000721844">
    <property type="component" value="Unassembled WGS sequence"/>
</dbReference>